<dbReference type="AlphaFoldDB" id="A0A0C3F0X1"/>
<evidence type="ECO:0000313" key="2">
    <source>
        <dbReference type="Proteomes" id="UP000054166"/>
    </source>
</evidence>
<keyword evidence="2" id="KW-1185">Reference proteome</keyword>
<dbReference type="EMBL" id="KN833073">
    <property type="protein sequence ID" value="KIM73809.1"/>
    <property type="molecule type" value="Genomic_DNA"/>
</dbReference>
<proteinExistence type="predicted"/>
<sequence length="86" mass="9792">MTSWNHPIKKPDIPYRDALEEDISHPRIHEDKTPAAVGILLTWVHPHRTPEASDTTIEQLNCLSDQDVVLALTDDTLAVYLSMKYI</sequence>
<evidence type="ECO:0000313" key="1">
    <source>
        <dbReference type="EMBL" id="KIM73809.1"/>
    </source>
</evidence>
<dbReference type="HOGENOM" id="CLU_2498676_0_0_1"/>
<accession>A0A0C3F0X1</accession>
<reference evidence="2" key="2">
    <citation type="submission" date="2015-01" db="EMBL/GenBank/DDBJ databases">
        <title>Evolutionary Origins and Diversification of the Mycorrhizal Mutualists.</title>
        <authorList>
            <consortium name="DOE Joint Genome Institute"/>
            <consortium name="Mycorrhizal Genomics Consortium"/>
            <person name="Kohler A."/>
            <person name="Kuo A."/>
            <person name="Nagy L.G."/>
            <person name="Floudas D."/>
            <person name="Copeland A."/>
            <person name="Barry K.W."/>
            <person name="Cichocki N."/>
            <person name="Veneault-Fourrey C."/>
            <person name="LaButti K."/>
            <person name="Lindquist E.A."/>
            <person name="Lipzen A."/>
            <person name="Lundell T."/>
            <person name="Morin E."/>
            <person name="Murat C."/>
            <person name="Riley R."/>
            <person name="Ohm R."/>
            <person name="Sun H."/>
            <person name="Tunlid A."/>
            <person name="Henrissat B."/>
            <person name="Grigoriev I.V."/>
            <person name="Hibbett D.S."/>
            <person name="Martin F."/>
        </authorList>
    </citation>
    <scope>NUCLEOTIDE SEQUENCE [LARGE SCALE GENOMIC DNA]</scope>
    <source>
        <strain evidence="2">F 1598</strain>
    </source>
</reference>
<dbReference type="Proteomes" id="UP000054166">
    <property type="component" value="Unassembled WGS sequence"/>
</dbReference>
<protein>
    <submittedName>
        <fullName evidence="1">Uncharacterized protein</fullName>
    </submittedName>
</protein>
<organism evidence="1 2">
    <name type="scientific">Piloderma croceum (strain F 1598)</name>
    <dbReference type="NCBI Taxonomy" id="765440"/>
    <lineage>
        <taxon>Eukaryota</taxon>
        <taxon>Fungi</taxon>
        <taxon>Dikarya</taxon>
        <taxon>Basidiomycota</taxon>
        <taxon>Agaricomycotina</taxon>
        <taxon>Agaricomycetes</taxon>
        <taxon>Agaricomycetidae</taxon>
        <taxon>Atheliales</taxon>
        <taxon>Atheliaceae</taxon>
        <taxon>Piloderma</taxon>
    </lineage>
</organism>
<gene>
    <name evidence="1" type="ORF">PILCRDRAFT_14945</name>
</gene>
<name>A0A0C3F0X1_PILCF</name>
<reference evidence="1 2" key="1">
    <citation type="submission" date="2014-04" db="EMBL/GenBank/DDBJ databases">
        <authorList>
            <consortium name="DOE Joint Genome Institute"/>
            <person name="Kuo A."/>
            <person name="Tarkka M."/>
            <person name="Buscot F."/>
            <person name="Kohler A."/>
            <person name="Nagy L.G."/>
            <person name="Floudas D."/>
            <person name="Copeland A."/>
            <person name="Barry K.W."/>
            <person name="Cichocki N."/>
            <person name="Veneault-Fourrey C."/>
            <person name="LaButti K."/>
            <person name="Lindquist E.A."/>
            <person name="Lipzen A."/>
            <person name="Lundell T."/>
            <person name="Morin E."/>
            <person name="Murat C."/>
            <person name="Sun H."/>
            <person name="Tunlid A."/>
            <person name="Henrissat B."/>
            <person name="Grigoriev I.V."/>
            <person name="Hibbett D.S."/>
            <person name="Martin F."/>
            <person name="Nordberg H.P."/>
            <person name="Cantor M.N."/>
            <person name="Hua S.X."/>
        </authorList>
    </citation>
    <scope>NUCLEOTIDE SEQUENCE [LARGE SCALE GENOMIC DNA]</scope>
    <source>
        <strain evidence="1 2">F 1598</strain>
    </source>
</reference>
<dbReference type="InParanoid" id="A0A0C3F0X1"/>